<keyword evidence="3" id="KW-1003">Cell membrane</keyword>
<keyword evidence="7 9" id="KW-0472">Membrane</keyword>
<dbReference type="FunFam" id="2.40.30.170:FF:000003">
    <property type="entry name" value="Multidrug resistance protein A"/>
    <property type="match status" value="1"/>
</dbReference>
<reference evidence="12" key="1">
    <citation type="submission" date="2016-10" db="EMBL/GenBank/DDBJ databases">
        <title>Sequence of Gallionella enrichment culture.</title>
        <authorList>
            <person name="Poehlein A."/>
            <person name="Muehling M."/>
            <person name="Daniel R."/>
        </authorList>
    </citation>
    <scope>NUCLEOTIDE SEQUENCE</scope>
</reference>
<evidence type="ECO:0000256" key="6">
    <source>
        <dbReference type="ARBA" id="ARBA00022989"/>
    </source>
</evidence>
<feature type="domain" description="Multidrug export protein EmrA/FarA alpha-helical hairpin" evidence="10">
    <location>
        <begin position="104"/>
        <end position="238"/>
    </location>
</feature>
<feature type="compositionally biased region" description="Polar residues" evidence="8">
    <location>
        <begin position="1"/>
        <end position="16"/>
    </location>
</feature>
<dbReference type="Gene3D" id="2.40.50.100">
    <property type="match status" value="1"/>
</dbReference>
<feature type="transmembrane region" description="Helical" evidence="9">
    <location>
        <begin position="31"/>
        <end position="52"/>
    </location>
</feature>
<evidence type="ECO:0000256" key="4">
    <source>
        <dbReference type="ARBA" id="ARBA00022519"/>
    </source>
</evidence>
<evidence type="ECO:0000256" key="2">
    <source>
        <dbReference type="ARBA" id="ARBA00022448"/>
    </source>
</evidence>
<dbReference type="InterPro" id="IPR058634">
    <property type="entry name" value="AaeA-lik-b-barrel"/>
</dbReference>
<proteinExistence type="predicted"/>
<dbReference type="InterPro" id="IPR058633">
    <property type="entry name" value="EmrA/FarA_HH"/>
</dbReference>
<dbReference type="GO" id="GO:0055085">
    <property type="term" value="P:transmembrane transport"/>
    <property type="evidence" value="ECO:0007669"/>
    <property type="project" value="InterPro"/>
</dbReference>
<evidence type="ECO:0000256" key="3">
    <source>
        <dbReference type="ARBA" id="ARBA00022475"/>
    </source>
</evidence>
<dbReference type="GO" id="GO:0005886">
    <property type="term" value="C:plasma membrane"/>
    <property type="evidence" value="ECO:0007669"/>
    <property type="project" value="UniProtKB-SubCell"/>
</dbReference>
<dbReference type="GO" id="GO:0042908">
    <property type="term" value="P:xenobiotic transport"/>
    <property type="evidence" value="ECO:0007669"/>
    <property type="project" value="UniProtKB-ARBA"/>
</dbReference>
<evidence type="ECO:0000259" key="10">
    <source>
        <dbReference type="Pfam" id="PF25885"/>
    </source>
</evidence>
<organism evidence="12">
    <name type="scientific">mine drainage metagenome</name>
    <dbReference type="NCBI Taxonomy" id="410659"/>
    <lineage>
        <taxon>unclassified sequences</taxon>
        <taxon>metagenomes</taxon>
        <taxon>ecological metagenomes</taxon>
    </lineage>
</organism>
<feature type="domain" description="p-hydroxybenzoic acid efflux pump subunit AaeA-like beta-barrel" evidence="11">
    <location>
        <begin position="275"/>
        <end position="366"/>
    </location>
</feature>
<accession>A0A1J5R3H2</accession>
<evidence type="ECO:0000256" key="8">
    <source>
        <dbReference type="SAM" id="MobiDB-lite"/>
    </source>
</evidence>
<dbReference type="AlphaFoldDB" id="A0A1J5R3H2"/>
<evidence type="ECO:0000256" key="1">
    <source>
        <dbReference type="ARBA" id="ARBA00004377"/>
    </source>
</evidence>
<dbReference type="Pfam" id="PF25963">
    <property type="entry name" value="Beta-barrel_AAEA"/>
    <property type="match status" value="1"/>
</dbReference>
<dbReference type="InterPro" id="IPR050739">
    <property type="entry name" value="MFP"/>
</dbReference>
<dbReference type="Gene3D" id="1.10.287.470">
    <property type="entry name" value="Helix hairpin bin"/>
    <property type="match status" value="2"/>
</dbReference>
<keyword evidence="5 9" id="KW-0812">Transmembrane</keyword>
<dbReference type="Pfam" id="PF25885">
    <property type="entry name" value="HH_EMRA"/>
    <property type="match status" value="1"/>
</dbReference>
<dbReference type="Gene3D" id="2.40.30.170">
    <property type="match status" value="1"/>
</dbReference>
<keyword evidence="4" id="KW-0997">Cell inner membrane</keyword>
<dbReference type="SUPFAM" id="SSF111369">
    <property type="entry name" value="HlyD-like secretion proteins"/>
    <property type="match status" value="2"/>
</dbReference>
<name>A0A1J5R3H2_9ZZZZ</name>
<dbReference type="PANTHER" id="PTHR30386:SF19">
    <property type="entry name" value="MULTIDRUG EXPORT PROTEIN EMRA-RELATED"/>
    <property type="match status" value="1"/>
</dbReference>
<evidence type="ECO:0000259" key="11">
    <source>
        <dbReference type="Pfam" id="PF25963"/>
    </source>
</evidence>
<evidence type="ECO:0000256" key="7">
    <source>
        <dbReference type="ARBA" id="ARBA00023136"/>
    </source>
</evidence>
<keyword evidence="6 9" id="KW-1133">Transmembrane helix</keyword>
<dbReference type="EMBL" id="MLJW01000288">
    <property type="protein sequence ID" value="OIQ90528.1"/>
    <property type="molecule type" value="Genomic_DNA"/>
</dbReference>
<comment type="caution">
    <text evidence="12">The sequence shown here is derived from an EMBL/GenBank/DDBJ whole genome shotgun (WGS) entry which is preliminary data.</text>
</comment>
<evidence type="ECO:0000256" key="9">
    <source>
        <dbReference type="SAM" id="Phobius"/>
    </source>
</evidence>
<protein>
    <submittedName>
        <fullName evidence="12">Multidrug export protein EmrA</fullName>
    </submittedName>
</protein>
<dbReference type="PANTHER" id="PTHR30386">
    <property type="entry name" value="MEMBRANE FUSION SUBUNIT OF EMRAB-TOLC MULTIDRUG EFFLUX PUMP"/>
    <property type="match status" value="1"/>
</dbReference>
<comment type="subcellular location">
    <subcellularLocation>
        <location evidence="1">Cell inner membrane</location>
        <topology evidence="1">Single-pass membrane protein</topology>
    </subcellularLocation>
</comment>
<evidence type="ECO:0000256" key="5">
    <source>
        <dbReference type="ARBA" id="ARBA00022692"/>
    </source>
</evidence>
<feature type="region of interest" description="Disordered" evidence="8">
    <location>
        <begin position="1"/>
        <end position="26"/>
    </location>
</feature>
<keyword evidence="2" id="KW-0813">Transport</keyword>
<evidence type="ECO:0000313" key="12">
    <source>
        <dbReference type="EMBL" id="OIQ90528.1"/>
    </source>
</evidence>
<sequence length="429" mass="44713">MSANPQNQAQNPTPMSGNGNGNGKAAKRRRAMLTAITVFVIAGVAYGGYHYWLSLHEVNSDDAYVGGNLVQITPQVGGTVTAIDADDTQMVQAGQTLVQLDGADTRVALQQAEAQLAQAVRAVRVTYAQTSALQAQVAVRRTDVATAQASLAKAEDALRRRQELAGTGAVGAEELRQAQIAVQAAKSALMTAQAGVRAAQAEVAANEAQTAGIVLAGNPGVRLAAAHVREAYLAYERTTIPAPVTGVVARRTVQLGQRVAPGMPLMSVVPLNDVWVDANFKETQLRELRIGQPASVVADIYGSKVTYAGKVVGISAGSGAAFALLPAQNATGNWIKVVQRVPVRIALDAAQVAKYPLRVGLSTEVTVNITDHKGPLVVDEPPRQPAAKTDVYAANWAKADALVDHIIAANTGGMPRGQIGLPGSSARHA</sequence>
<gene>
    <name evidence="12" type="primary">emrA_8</name>
    <name evidence="12" type="ORF">GALL_275460</name>
</gene>